<accession>A0A9P6L360</accession>
<dbReference type="Proteomes" id="UP000736335">
    <property type="component" value="Unassembled WGS sequence"/>
</dbReference>
<feature type="domain" description="PUB" evidence="2">
    <location>
        <begin position="79"/>
        <end position="151"/>
    </location>
</feature>
<evidence type="ECO:0000259" key="2">
    <source>
        <dbReference type="Pfam" id="PF09409"/>
    </source>
</evidence>
<dbReference type="Gene3D" id="1.20.58.2190">
    <property type="match status" value="1"/>
</dbReference>
<sequence length="248" mass="28652">MASCEVSDRLALRNPNAVAILRAAEARNPTASAVSGRTPRVSKNSQFEPWDANHPVRQEFRRLLDPGILGRNNKKDAVVSLRLLNKITENILKYPNDLKYRRLDTNLDKVKLHIMSKNGTVEFLQRMGFRREVKDLQAMLVFNPDRMKDLRTGAKCLEEVIQNQVQAIEDEERARRQEIANRQAAVTKVRNKIYEDRVNVTARVEREKLAREREATQTQADNYEPPVDEMANLKIKTLSDYQTPQEQE</sequence>
<keyword evidence="4" id="KW-1185">Reference proteome</keyword>
<dbReference type="CDD" id="cd09212">
    <property type="entry name" value="PUB"/>
    <property type="match status" value="1"/>
</dbReference>
<dbReference type="SUPFAM" id="SSF143503">
    <property type="entry name" value="PUG domain-like"/>
    <property type="match status" value="1"/>
</dbReference>
<evidence type="ECO:0000313" key="3">
    <source>
        <dbReference type="EMBL" id="KAF9780163.1"/>
    </source>
</evidence>
<comment type="caution">
    <text evidence="3">The sequence shown here is derived from an EMBL/GenBank/DDBJ whole genome shotgun (WGS) entry which is preliminary data.</text>
</comment>
<proteinExistence type="predicted"/>
<name>A0A9P6L360_9AGAM</name>
<organism evidence="3 4">
    <name type="scientific">Thelephora terrestris</name>
    <dbReference type="NCBI Taxonomy" id="56493"/>
    <lineage>
        <taxon>Eukaryota</taxon>
        <taxon>Fungi</taxon>
        <taxon>Dikarya</taxon>
        <taxon>Basidiomycota</taxon>
        <taxon>Agaricomycotina</taxon>
        <taxon>Agaricomycetes</taxon>
        <taxon>Thelephorales</taxon>
        <taxon>Thelephoraceae</taxon>
        <taxon>Thelephora</taxon>
    </lineage>
</organism>
<feature type="compositionally biased region" description="Polar residues" evidence="1">
    <location>
        <begin position="29"/>
        <end position="47"/>
    </location>
</feature>
<dbReference type="InterPro" id="IPR018997">
    <property type="entry name" value="PUB_domain"/>
</dbReference>
<protein>
    <recommendedName>
        <fullName evidence="2">PUB domain-containing protein</fullName>
    </recommendedName>
</protein>
<gene>
    <name evidence="3" type="ORF">BJ322DRAFT_315055</name>
</gene>
<feature type="region of interest" description="Disordered" evidence="1">
    <location>
        <begin position="29"/>
        <end position="49"/>
    </location>
</feature>
<reference evidence="3" key="2">
    <citation type="submission" date="2020-11" db="EMBL/GenBank/DDBJ databases">
        <authorList>
            <consortium name="DOE Joint Genome Institute"/>
            <person name="Kuo A."/>
            <person name="Miyauchi S."/>
            <person name="Kiss E."/>
            <person name="Drula E."/>
            <person name="Kohler A."/>
            <person name="Sanchez-Garcia M."/>
            <person name="Andreopoulos B."/>
            <person name="Barry K.W."/>
            <person name="Bonito G."/>
            <person name="Buee M."/>
            <person name="Carver A."/>
            <person name="Chen C."/>
            <person name="Cichocki N."/>
            <person name="Clum A."/>
            <person name="Culley D."/>
            <person name="Crous P.W."/>
            <person name="Fauchery L."/>
            <person name="Girlanda M."/>
            <person name="Hayes R."/>
            <person name="Keri Z."/>
            <person name="Labutti K."/>
            <person name="Lipzen A."/>
            <person name="Lombard V."/>
            <person name="Magnuson J."/>
            <person name="Maillard F."/>
            <person name="Morin E."/>
            <person name="Murat C."/>
            <person name="Nolan M."/>
            <person name="Ohm R."/>
            <person name="Pangilinan J."/>
            <person name="Pereira M."/>
            <person name="Perotto S."/>
            <person name="Peter M."/>
            <person name="Riley R."/>
            <person name="Sitrit Y."/>
            <person name="Stielow B."/>
            <person name="Szollosi G."/>
            <person name="Zifcakova L."/>
            <person name="Stursova M."/>
            <person name="Spatafora J.W."/>
            <person name="Tedersoo L."/>
            <person name="Vaario L.-M."/>
            <person name="Yamada A."/>
            <person name="Yan M."/>
            <person name="Wang P."/>
            <person name="Xu J."/>
            <person name="Bruns T."/>
            <person name="Baldrian P."/>
            <person name="Vilgalys R."/>
            <person name="Henrissat B."/>
            <person name="Grigoriev I.V."/>
            <person name="Hibbett D."/>
            <person name="Nagy L.G."/>
            <person name="Martin F.M."/>
        </authorList>
    </citation>
    <scope>NUCLEOTIDE SEQUENCE</scope>
    <source>
        <strain evidence="3">UH-Tt-Lm1</strain>
    </source>
</reference>
<dbReference type="EMBL" id="WIUZ02000017">
    <property type="protein sequence ID" value="KAF9780163.1"/>
    <property type="molecule type" value="Genomic_DNA"/>
</dbReference>
<dbReference type="InterPro" id="IPR036339">
    <property type="entry name" value="PUB-like_dom_sf"/>
</dbReference>
<evidence type="ECO:0000256" key="1">
    <source>
        <dbReference type="SAM" id="MobiDB-lite"/>
    </source>
</evidence>
<dbReference type="Pfam" id="PF09409">
    <property type="entry name" value="PUB"/>
    <property type="match status" value="1"/>
</dbReference>
<evidence type="ECO:0000313" key="4">
    <source>
        <dbReference type="Proteomes" id="UP000736335"/>
    </source>
</evidence>
<reference evidence="3" key="1">
    <citation type="journal article" date="2020" name="Nat. Commun.">
        <title>Large-scale genome sequencing of mycorrhizal fungi provides insights into the early evolution of symbiotic traits.</title>
        <authorList>
            <person name="Miyauchi S."/>
            <person name="Kiss E."/>
            <person name="Kuo A."/>
            <person name="Drula E."/>
            <person name="Kohler A."/>
            <person name="Sanchez-Garcia M."/>
            <person name="Morin E."/>
            <person name="Andreopoulos B."/>
            <person name="Barry K.W."/>
            <person name="Bonito G."/>
            <person name="Buee M."/>
            <person name="Carver A."/>
            <person name="Chen C."/>
            <person name="Cichocki N."/>
            <person name="Clum A."/>
            <person name="Culley D."/>
            <person name="Crous P.W."/>
            <person name="Fauchery L."/>
            <person name="Girlanda M."/>
            <person name="Hayes R.D."/>
            <person name="Keri Z."/>
            <person name="LaButti K."/>
            <person name="Lipzen A."/>
            <person name="Lombard V."/>
            <person name="Magnuson J."/>
            <person name="Maillard F."/>
            <person name="Murat C."/>
            <person name="Nolan M."/>
            <person name="Ohm R.A."/>
            <person name="Pangilinan J."/>
            <person name="Pereira M.F."/>
            <person name="Perotto S."/>
            <person name="Peter M."/>
            <person name="Pfister S."/>
            <person name="Riley R."/>
            <person name="Sitrit Y."/>
            <person name="Stielow J.B."/>
            <person name="Szollosi G."/>
            <person name="Zifcakova L."/>
            <person name="Stursova M."/>
            <person name="Spatafora J.W."/>
            <person name="Tedersoo L."/>
            <person name="Vaario L.M."/>
            <person name="Yamada A."/>
            <person name="Yan M."/>
            <person name="Wang P."/>
            <person name="Xu J."/>
            <person name="Bruns T."/>
            <person name="Baldrian P."/>
            <person name="Vilgalys R."/>
            <person name="Dunand C."/>
            <person name="Henrissat B."/>
            <person name="Grigoriev I.V."/>
            <person name="Hibbett D."/>
            <person name="Nagy L.G."/>
            <person name="Martin F.M."/>
        </authorList>
    </citation>
    <scope>NUCLEOTIDE SEQUENCE</scope>
    <source>
        <strain evidence="3">UH-Tt-Lm1</strain>
    </source>
</reference>
<dbReference type="OrthoDB" id="49605at2759"/>
<dbReference type="AlphaFoldDB" id="A0A9P6L360"/>